<sequence length="411" mass="44655">MTPWPRSDLIWNYPGASSNVLIDERGGALITDFGLSGIYLDISMQSHRTTVPVAAGAHRWKAPEALESGQLTKKTDVYSWAMTALEIFTGKPPFGHIFDIYTHVVTNGRAPPRPSAREGPGLSSDMWTLMTEAMARNPDARPSFTAAAQRISRMLRRSSPLPATNALPTAIVAPVAPPPPPKIHVPLFHFPGRLSSWVATATNGTFACKSYLESEPLLLDLSRPVTMCAWARRGGVREGKPPPKRARCLLSLEAPGDCAQSLVSIDLADGVQDGPLCATLRPKPGAGSVSSTLACQKPIPAWAIPREEWNRSMWVHVALVWAGRTARLYMNGLQHASTQLAPFEHRENVRVIIGRGIEGGKSAHQWDGMVENVKVFQAALSPEEVAREMATKRPALQGSGYMVAPYEQPPA</sequence>
<evidence type="ECO:0000259" key="5">
    <source>
        <dbReference type="PROSITE" id="PS50011"/>
    </source>
</evidence>
<dbReference type="InterPro" id="IPR051681">
    <property type="entry name" value="Ser/Thr_Kinases-Pseudokinases"/>
</dbReference>
<evidence type="ECO:0000256" key="1">
    <source>
        <dbReference type="ARBA" id="ARBA00022679"/>
    </source>
</evidence>
<dbReference type="InterPro" id="IPR013320">
    <property type="entry name" value="ConA-like_dom_sf"/>
</dbReference>
<dbReference type="Pfam" id="PF07714">
    <property type="entry name" value="PK_Tyr_Ser-Thr"/>
    <property type="match status" value="1"/>
</dbReference>
<dbReference type="PANTHER" id="PTHR44329">
    <property type="entry name" value="SERINE/THREONINE-PROTEIN KINASE TNNI3K-RELATED"/>
    <property type="match status" value="1"/>
</dbReference>
<dbReference type="PANTHER" id="PTHR44329:SF288">
    <property type="entry name" value="MITOGEN-ACTIVATED PROTEIN KINASE KINASE KINASE 20"/>
    <property type="match status" value="1"/>
</dbReference>
<evidence type="ECO:0000313" key="7">
    <source>
        <dbReference type="Proteomes" id="UP000006514"/>
    </source>
</evidence>
<keyword evidence="1" id="KW-0808">Transferase</keyword>
<dbReference type="InterPro" id="IPR001245">
    <property type="entry name" value="Ser-Thr/Tyr_kinase_cat_dom"/>
</dbReference>
<dbReference type="PROSITE" id="PS50011">
    <property type="entry name" value="PROTEIN_KINASE_DOM"/>
    <property type="match status" value="1"/>
</dbReference>
<keyword evidence="2" id="KW-0547">Nucleotide-binding</keyword>
<dbReference type="Pfam" id="PF13385">
    <property type="entry name" value="Laminin_G_3"/>
    <property type="match status" value="1"/>
</dbReference>
<dbReference type="InterPro" id="IPR000719">
    <property type="entry name" value="Prot_kinase_dom"/>
</dbReference>
<dbReference type="GO" id="GO:0005524">
    <property type="term" value="F:ATP binding"/>
    <property type="evidence" value="ECO:0007669"/>
    <property type="project" value="UniProtKB-KW"/>
</dbReference>
<protein>
    <submittedName>
        <fullName evidence="6">Kinase-like protein</fullName>
    </submittedName>
</protein>
<proteinExistence type="predicted"/>
<keyword evidence="4" id="KW-0067">ATP-binding</keyword>
<dbReference type="Gene3D" id="2.60.120.200">
    <property type="match status" value="1"/>
</dbReference>
<dbReference type="OrthoDB" id="538607at2759"/>
<organism evidence="6 7">
    <name type="scientific">Auricularia subglabra (strain TFB-10046 / SS5)</name>
    <name type="common">White-rot fungus</name>
    <name type="synonym">Auricularia delicata (strain TFB10046)</name>
    <dbReference type="NCBI Taxonomy" id="717982"/>
    <lineage>
        <taxon>Eukaryota</taxon>
        <taxon>Fungi</taxon>
        <taxon>Dikarya</taxon>
        <taxon>Basidiomycota</taxon>
        <taxon>Agaricomycotina</taxon>
        <taxon>Agaricomycetes</taxon>
        <taxon>Auriculariales</taxon>
        <taxon>Auriculariaceae</taxon>
        <taxon>Auricularia</taxon>
    </lineage>
</organism>
<dbReference type="Proteomes" id="UP000006514">
    <property type="component" value="Unassembled WGS sequence"/>
</dbReference>
<evidence type="ECO:0000256" key="3">
    <source>
        <dbReference type="ARBA" id="ARBA00022777"/>
    </source>
</evidence>
<gene>
    <name evidence="6" type="ORF">AURDEDRAFT_178435</name>
</gene>
<dbReference type="Gene3D" id="1.10.510.10">
    <property type="entry name" value="Transferase(Phosphotransferase) domain 1"/>
    <property type="match status" value="1"/>
</dbReference>
<dbReference type="SUPFAM" id="SSF56112">
    <property type="entry name" value="Protein kinase-like (PK-like)"/>
    <property type="match status" value="1"/>
</dbReference>
<keyword evidence="3 6" id="KW-0418">Kinase</keyword>
<name>J0CQL3_AURST</name>
<dbReference type="AlphaFoldDB" id="J0CQL3"/>
<keyword evidence="7" id="KW-1185">Reference proteome</keyword>
<evidence type="ECO:0000256" key="4">
    <source>
        <dbReference type="ARBA" id="ARBA00022840"/>
    </source>
</evidence>
<dbReference type="EMBL" id="JH688922">
    <property type="protein sequence ID" value="EJD32489.1"/>
    <property type="molecule type" value="Genomic_DNA"/>
</dbReference>
<dbReference type="KEGG" id="adl:AURDEDRAFT_178435"/>
<evidence type="ECO:0000313" key="6">
    <source>
        <dbReference type="EMBL" id="EJD32489.1"/>
    </source>
</evidence>
<dbReference type="SUPFAM" id="SSF49899">
    <property type="entry name" value="Concanavalin A-like lectins/glucanases"/>
    <property type="match status" value="1"/>
</dbReference>
<feature type="domain" description="Protein kinase" evidence="5">
    <location>
        <begin position="1"/>
        <end position="155"/>
    </location>
</feature>
<reference evidence="7" key="1">
    <citation type="journal article" date="2012" name="Science">
        <title>The Paleozoic origin of enzymatic lignin decomposition reconstructed from 31 fungal genomes.</title>
        <authorList>
            <person name="Floudas D."/>
            <person name="Binder M."/>
            <person name="Riley R."/>
            <person name="Barry K."/>
            <person name="Blanchette R.A."/>
            <person name="Henrissat B."/>
            <person name="Martinez A.T."/>
            <person name="Otillar R."/>
            <person name="Spatafora J.W."/>
            <person name="Yadav J.S."/>
            <person name="Aerts A."/>
            <person name="Benoit I."/>
            <person name="Boyd A."/>
            <person name="Carlson A."/>
            <person name="Copeland A."/>
            <person name="Coutinho P.M."/>
            <person name="de Vries R.P."/>
            <person name="Ferreira P."/>
            <person name="Findley K."/>
            <person name="Foster B."/>
            <person name="Gaskell J."/>
            <person name="Glotzer D."/>
            <person name="Gorecki P."/>
            <person name="Heitman J."/>
            <person name="Hesse C."/>
            <person name="Hori C."/>
            <person name="Igarashi K."/>
            <person name="Jurgens J.A."/>
            <person name="Kallen N."/>
            <person name="Kersten P."/>
            <person name="Kohler A."/>
            <person name="Kuees U."/>
            <person name="Kumar T.K.A."/>
            <person name="Kuo A."/>
            <person name="LaButti K."/>
            <person name="Larrondo L.F."/>
            <person name="Lindquist E."/>
            <person name="Ling A."/>
            <person name="Lombard V."/>
            <person name="Lucas S."/>
            <person name="Lundell T."/>
            <person name="Martin R."/>
            <person name="McLaughlin D.J."/>
            <person name="Morgenstern I."/>
            <person name="Morin E."/>
            <person name="Murat C."/>
            <person name="Nagy L.G."/>
            <person name="Nolan M."/>
            <person name="Ohm R.A."/>
            <person name="Patyshakuliyeva A."/>
            <person name="Rokas A."/>
            <person name="Ruiz-Duenas F.J."/>
            <person name="Sabat G."/>
            <person name="Salamov A."/>
            <person name="Samejima M."/>
            <person name="Schmutz J."/>
            <person name="Slot J.C."/>
            <person name="St John F."/>
            <person name="Stenlid J."/>
            <person name="Sun H."/>
            <person name="Sun S."/>
            <person name="Syed K."/>
            <person name="Tsang A."/>
            <person name="Wiebenga A."/>
            <person name="Young D."/>
            <person name="Pisabarro A."/>
            <person name="Eastwood D.C."/>
            <person name="Martin F."/>
            <person name="Cullen D."/>
            <person name="Grigoriev I.V."/>
            <person name="Hibbett D.S."/>
        </authorList>
    </citation>
    <scope>NUCLEOTIDE SEQUENCE [LARGE SCALE GENOMIC DNA]</scope>
    <source>
        <strain evidence="7">TFB10046</strain>
    </source>
</reference>
<dbReference type="eggNOG" id="KOG1095">
    <property type="taxonomic scope" value="Eukaryota"/>
</dbReference>
<accession>J0CQL3</accession>
<dbReference type="GO" id="GO:0004674">
    <property type="term" value="F:protein serine/threonine kinase activity"/>
    <property type="evidence" value="ECO:0007669"/>
    <property type="project" value="TreeGrafter"/>
</dbReference>
<evidence type="ECO:0000256" key="2">
    <source>
        <dbReference type="ARBA" id="ARBA00022741"/>
    </source>
</evidence>
<dbReference type="InterPro" id="IPR011009">
    <property type="entry name" value="Kinase-like_dom_sf"/>
</dbReference>
<dbReference type="InParanoid" id="J0CQL3"/>